<name>A0A8H4RPL0_9HELO</name>
<dbReference type="SUPFAM" id="SSF52833">
    <property type="entry name" value="Thioredoxin-like"/>
    <property type="match status" value="1"/>
</dbReference>
<comment type="similarity">
    <text evidence="1">Belongs to the PheA/TfdB FAD monooxygenase family.</text>
</comment>
<dbReference type="Gene3D" id="3.50.50.60">
    <property type="entry name" value="FAD/NAD(P)-binding domain"/>
    <property type="match status" value="1"/>
</dbReference>
<dbReference type="Pfam" id="PF01494">
    <property type="entry name" value="FAD_binding_3"/>
    <property type="match status" value="1"/>
</dbReference>
<dbReference type="AlphaFoldDB" id="A0A8H4RPL0"/>
<evidence type="ECO:0000256" key="4">
    <source>
        <dbReference type="ARBA" id="ARBA00023002"/>
    </source>
</evidence>
<evidence type="ECO:0000259" key="5">
    <source>
        <dbReference type="Pfam" id="PF01494"/>
    </source>
</evidence>
<dbReference type="Proteomes" id="UP000566819">
    <property type="component" value="Unassembled WGS sequence"/>
</dbReference>
<dbReference type="InterPro" id="IPR038220">
    <property type="entry name" value="PHOX_C_sf"/>
</dbReference>
<evidence type="ECO:0000256" key="2">
    <source>
        <dbReference type="ARBA" id="ARBA00022630"/>
    </source>
</evidence>
<evidence type="ECO:0000256" key="3">
    <source>
        <dbReference type="ARBA" id="ARBA00022827"/>
    </source>
</evidence>
<protein>
    <submittedName>
        <fullName evidence="7">Uncharacterized protein</fullName>
    </submittedName>
</protein>
<dbReference type="InterPro" id="IPR050641">
    <property type="entry name" value="RIFMO-like"/>
</dbReference>
<dbReference type="GO" id="GO:0016709">
    <property type="term" value="F:oxidoreductase activity, acting on paired donors, with incorporation or reduction of molecular oxygen, NAD(P)H as one donor, and incorporation of one atom of oxygen"/>
    <property type="evidence" value="ECO:0007669"/>
    <property type="project" value="UniProtKB-ARBA"/>
</dbReference>
<evidence type="ECO:0000313" key="7">
    <source>
        <dbReference type="EMBL" id="KAF4633740.1"/>
    </source>
</evidence>
<accession>A0A8H4RPL0</accession>
<gene>
    <name evidence="7" type="ORF">G7Y89_g4390</name>
</gene>
<dbReference type="InterPro" id="IPR036249">
    <property type="entry name" value="Thioredoxin-like_sf"/>
</dbReference>
<dbReference type="Gene3D" id="3.40.30.20">
    <property type="match status" value="1"/>
</dbReference>
<dbReference type="InterPro" id="IPR002938">
    <property type="entry name" value="FAD-bd"/>
</dbReference>
<comment type="caution">
    <text evidence="7">The sequence shown here is derived from an EMBL/GenBank/DDBJ whole genome shotgun (WGS) entry which is preliminary data.</text>
</comment>
<evidence type="ECO:0000259" key="6">
    <source>
        <dbReference type="Pfam" id="PF07976"/>
    </source>
</evidence>
<feature type="domain" description="Phenol hydroxylase-like C-terminal dimerisation" evidence="6">
    <location>
        <begin position="334"/>
        <end position="388"/>
    </location>
</feature>
<keyword evidence="2" id="KW-0285">Flavoprotein</keyword>
<keyword evidence="8" id="KW-1185">Reference proteome</keyword>
<dbReference type="Pfam" id="PF07976">
    <property type="entry name" value="Phe_hydrox_dim"/>
    <property type="match status" value="1"/>
</dbReference>
<keyword evidence="4" id="KW-0560">Oxidoreductase</keyword>
<dbReference type="SUPFAM" id="SSF54373">
    <property type="entry name" value="FAD-linked reductases, C-terminal domain"/>
    <property type="match status" value="1"/>
</dbReference>
<reference evidence="7 8" key="1">
    <citation type="submission" date="2020-03" db="EMBL/GenBank/DDBJ databases">
        <title>Draft Genome Sequence of Cudoniella acicularis.</title>
        <authorList>
            <person name="Buettner E."/>
            <person name="Kellner H."/>
        </authorList>
    </citation>
    <scope>NUCLEOTIDE SEQUENCE [LARGE SCALE GENOMIC DNA]</scope>
    <source>
        <strain evidence="7 8">DSM 108380</strain>
    </source>
</reference>
<dbReference type="EMBL" id="JAAMPI010000236">
    <property type="protein sequence ID" value="KAF4633740.1"/>
    <property type="molecule type" value="Genomic_DNA"/>
</dbReference>
<evidence type="ECO:0000313" key="8">
    <source>
        <dbReference type="Proteomes" id="UP000566819"/>
    </source>
</evidence>
<dbReference type="PANTHER" id="PTHR43004">
    <property type="entry name" value="TRK SYSTEM POTASSIUM UPTAKE PROTEIN"/>
    <property type="match status" value="1"/>
</dbReference>
<dbReference type="GO" id="GO:0071949">
    <property type="term" value="F:FAD binding"/>
    <property type="evidence" value="ECO:0007669"/>
    <property type="project" value="InterPro"/>
</dbReference>
<dbReference type="InterPro" id="IPR012941">
    <property type="entry name" value="Phe_hydrox_C_dim_dom"/>
</dbReference>
<dbReference type="SUPFAM" id="SSF51905">
    <property type="entry name" value="FAD/NAD(P)-binding domain"/>
    <property type="match status" value="1"/>
</dbReference>
<dbReference type="PRINTS" id="PR00420">
    <property type="entry name" value="RNGMNOXGNASE"/>
</dbReference>
<organism evidence="7 8">
    <name type="scientific">Cudoniella acicularis</name>
    <dbReference type="NCBI Taxonomy" id="354080"/>
    <lineage>
        <taxon>Eukaryota</taxon>
        <taxon>Fungi</taxon>
        <taxon>Dikarya</taxon>
        <taxon>Ascomycota</taxon>
        <taxon>Pezizomycotina</taxon>
        <taxon>Leotiomycetes</taxon>
        <taxon>Helotiales</taxon>
        <taxon>Tricladiaceae</taxon>
        <taxon>Cudoniella</taxon>
    </lineage>
</organism>
<dbReference type="Gene3D" id="3.30.9.10">
    <property type="entry name" value="D-Amino Acid Oxidase, subunit A, domain 2"/>
    <property type="match status" value="1"/>
</dbReference>
<evidence type="ECO:0000256" key="1">
    <source>
        <dbReference type="ARBA" id="ARBA00007801"/>
    </source>
</evidence>
<sequence>MDVPFEGTTTEDKWVRIDGIVETNMPKSRGYGAIESPTHGNVLWAALDHGATRIGFAFTAERQKAYAEFNEAAAVAEAIESVKPFILEFKEVNWFTVYSVGQRVAKEFFMKDCVFLAGDACHTHSSGAAQGVNTGIHDAVNLGWKLSLVLRGLAPLSLLNTYESERLPNVQKLINYDKDVSRLMTMQLPLGWKGDPNVDPNEILGTVMAEAAAFTSGLNISFESNNLNTPGSLRLNIDIKTIGAGKRAPDARLQKPGTFEVTRLQKETPNVAKFYVVVFAGLPKHTTSYIEAFSAALKASKTLSRDDLPVSRLTILAKSGPSAYELLGMTPFGKVFYDEELVAHLQYGVNVDQGAVFVLRPDGWIATALCLGVETVEELEKYFKNALLAE</sequence>
<dbReference type="PANTHER" id="PTHR43004:SF5">
    <property type="entry name" value="FAD-BINDING DOMAIN-CONTAINING PROTEIN"/>
    <property type="match status" value="1"/>
</dbReference>
<proteinExistence type="inferred from homology"/>
<dbReference type="OrthoDB" id="1716816at2759"/>
<feature type="domain" description="FAD-binding" evidence="5">
    <location>
        <begin position="55"/>
        <end position="174"/>
    </location>
</feature>
<keyword evidence="3" id="KW-0274">FAD</keyword>
<dbReference type="InterPro" id="IPR036188">
    <property type="entry name" value="FAD/NAD-bd_sf"/>
</dbReference>